<dbReference type="Proteomes" id="UP000295472">
    <property type="component" value="Unassembled WGS sequence"/>
</dbReference>
<dbReference type="InterPro" id="IPR025944">
    <property type="entry name" value="Sigma_54_int_dom_CS"/>
</dbReference>
<dbReference type="Gene3D" id="3.40.50.300">
    <property type="entry name" value="P-loop containing nucleotide triphosphate hydrolases"/>
    <property type="match status" value="1"/>
</dbReference>
<evidence type="ECO:0000256" key="4">
    <source>
        <dbReference type="ARBA" id="ARBA00023125"/>
    </source>
</evidence>
<dbReference type="EMBL" id="FNBJ01000063">
    <property type="protein sequence ID" value="SDG21641.1"/>
    <property type="molecule type" value="Genomic_DNA"/>
</dbReference>
<dbReference type="Gene3D" id="3.30.450.20">
    <property type="entry name" value="PAS domain"/>
    <property type="match status" value="1"/>
</dbReference>
<dbReference type="PROSITE" id="PS00676">
    <property type="entry name" value="SIGMA54_INTERACT_2"/>
    <property type="match status" value="1"/>
</dbReference>
<keyword evidence="1" id="KW-0547">Nucleotide-binding</keyword>
<proteinExistence type="predicted"/>
<dbReference type="Gene3D" id="1.10.10.60">
    <property type="entry name" value="Homeodomain-like"/>
    <property type="match status" value="1"/>
</dbReference>
<dbReference type="SMART" id="SM00382">
    <property type="entry name" value="AAA"/>
    <property type="match status" value="1"/>
</dbReference>
<dbReference type="PROSITE" id="PS00688">
    <property type="entry name" value="SIGMA54_INTERACT_3"/>
    <property type="match status" value="1"/>
</dbReference>
<dbReference type="EMBL" id="SOEF01000007">
    <property type="protein sequence ID" value="TDX45437.1"/>
    <property type="molecule type" value="Genomic_DNA"/>
</dbReference>
<dbReference type="GO" id="GO:0000156">
    <property type="term" value="F:phosphorelay response regulator activity"/>
    <property type="evidence" value="ECO:0007669"/>
    <property type="project" value="InterPro"/>
</dbReference>
<dbReference type="Pfam" id="PF02954">
    <property type="entry name" value="HTH_8"/>
    <property type="match status" value="1"/>
</dbReference>
<name>A0A1M7N465_9FIRM</name>
<reference evidence="10 11" key="1">
    <citation type="submission" date="2016-10" db="EMBL/GenBank/DDBJ databases">
        <authorList>
            <person name="Varghese N."/>
            <person name="Submissions S."/>
        </authorList>
    </citation>
    <scope>NUCLEOTIDE SEQUENCE [LARGE SCALE GENOMIC DNA]</scope>
    <source>
        <strain evidence="7 11">WG2</strain>
        <strain evidence="8 10">WG5</strain>
    </source>
</reference>
<evidence type="ECO:0000256" key="2">
    <source>
        <dbReference type="ARBA" id="ARBA00022840"/>
    </source>
</evidence>
<evidence type="ECO:0000313" key="12">
    <source>
        <dbReference type="Proteomes" id="UP000295472"/>
    </source>
</evidence>
<feature type="domain" description="Sigma-54 factor interaction" evidence="6">
    <location>
        <begin position="327"/>
        <end position="557"/>
    </location>
</feature>
<evidence type="ECO:0000259" key="6">
    <source>
        <dbReference type="PROSITE" id="PS50045"/>
    </source>
</evidence>
<evidence type="ECO:0000313" key="11">
    <source>
        <dbReference type="Proteomes" id="UP000199519"/>
    </source>
</evidence>
<dbReference type="PROSITE" id="PS50045">
    <property type="entry name" value="SIGMA54_INTERACT_4"/>
    <property type="match status" value="1"/>
</dbReference>
<dbReference type="InterPro" id="IPR025943">
    <property type="entry name" value="Sigma_54_int_dom_ATP-bd_2"/>
</dbReference>
<organism evidence="9 12">
    <name type="scientific">Halanaerobium congolense</name>
    <dbReference type="NCBI Taxonomy" id="54121"/>
    <lineage>
        <taxon>Bacteria</taxon>
        <taxon>Bacillati</taxon>
        <taxon>Bacillota</taxon>
        <taxon>Clostridia</taxon>
        <taxon>Halanaerobiales</taxon>
        <taxon>Halanaerobiaceae</taxon>
        <taxon>Halanaerobium</taxon>
    </lineage>
</organism>
<reference evidence="9 12" key="2">
    <citation type="submission" date="2019-03" db="EMBL/GenBank/DDBJ databases">
        <title>Subsurface microbial communities from deep shales in Ohio and West Virginia, USA.</title>
        <authorList>
            <person name="Wrighton K."/>
        </authorList>
    </citation>
    <scope>NUCLEOTIDE SEQUENCE [LARGE SCALE GENOMIC DNA]</scope>
    <source>
        <strain evidence="9 12">DSMZ 11287</strain>
    </source>
</reference>
<evidence type="ECO:0000313" key="7">
    <source>
        <dbReference type="EMBL" id="SDG21641.1"/>
    </source>
</evidence>
<keyword evidence="2" id="KW-0067">ATP-binding</keyword>
<dbReference type="Pfam" id="PF06506">
    <property type="entry name" value="PrpR_N"/>
    <property type="match status" value="1"/>
</dbReference>
<dbReference type="Proteomes" id="UP000198612">
    <property type="component" value="Unassembled WGS sequence"/>
</dbReference>
<dbReference type="CDD" id="cd00009">
    <property type="entry name" value="AAA"/>
    <property type="match status" value="1"/>
</dbReference>
<dbReference type="PROSITE" id="PS00675">
    <property type="entry name" value="SIGMA54_INTERACT_1"/>
    <property type="match status" value="1"/>
</dbReference>
<dbReference type="Gene3D" id="3.40.50.2300">
    <property type="match status" value="1"/>
</dbReference>
<dbReference type="InterPro" id="IPR009057">
    <property type="entry name" value="Homeodomain-like_sf"/>
</dbReference>
<dbReference type="PANTHER" id="PTHR32071:SF57">
    <property type="entry name" value="C4-DICARBOXYLATE TRANSPORT TRANSCRIPTIONAL REGULATORY PROTEIN DCTD"/>
    <property type="match status" value="1"/>
</dbReference>
<dbReference type="GO" id="GO:0043565">
    <property type="term" value="F:sequence-specific DNA binding"/>
    <property type="evidence" value="ECO:0007669"/>
    <property type="project" value="InterPro"/>
</dbReference>
<dbReference type="GeneID" id="57012161"/>
<gene>
    <name evidence="9" type="ORF">C7954_1074</name>
    <name evidence="7" type="ORF">SAMN04488598_1635</name>
    <name evidence="8" type="ORF">SAMN04515652_1581</name>
</gene>
<evidence type="ECO:0000313" key="10">
    <source>
        <dbReference type="Proteomes" id="UP000198612"/>
    </source>
</evidence>
<dbReference type="GO" id="GO:0006355">
    <property type="term" value="P:regulation of DNA-templated transcription"/>
    <property type="evidence" value="ECO:0007669"/>
    <property type="project" value="InterPro"/>
</dbReference>
<dbReference type="OrthoDB" id="9803970at2"/>
<dbReference type="Gene3D" id="1.10.8.60">
    <property type="match status" value="1"/>
</dbReference>
<evidence type="ECO:0000313" key="9">
    <source>
        <dbReference type="EMBL" id="TDX45437.1"/>
    </source>
</evidence>
<dbReference type="SUPFAM" id="SSF46689">
    <property type="entry name" value="Homeodomain-like"/>
    <property type="match status" value="1"/>
</dbReference>
<dbReference type="SUPFAM" id="SSF52540">
    <property type="entry name" value="P-loop containing nucleoside triphosphate hydrolases"/>
    <property type="match status" value="1"/>
</dbReference>
<dbReference type="Pfam" id="PF00158">
    <property type="entry name" value="Sigma54_activat"/>
    <property type="match status" value="1"/>
</dbReference>
<protein>
    <submittedName>
        <fullName evidence="7">Transcriptional regulator containing PAS, AAA-type ATPase, and DNA-binding Fis domains</fullName>
    </submittedName>
    <submittedName>
        <fullName evidence="9">Transcriptional regulator with PAS, ATPase and Fis domain</fullName>
    </submittedName>
</protein>
<dbReference type="InterPro" id="IPR035965">
    <property type="entry name" value="PAS-like_dom_sf"/>
</dbReference>
<dbReference type="PANTHER" id="PTHR32071">
    <property type="entry name" value="TRANSCRIPTIONAL REGULATORY PROTEIN"/>
    <property type="match status" value="1"/>
</dbReference>
<dbReference type="Gene3D" id="3.40.50.10660">
    <property type="entry name" value="PrpR receptor domain-like"/>
    <property type="match status" value="1"/>
</dbReference>
<dbReference type="SUPFAM" id="SSF55785">
    <property type="entry name" value="PYP-like sensor domain (PAS domain)"/>
    <property type="match status" value="1"/>
</dbReference>
<keyword evidence="3" id="KW-0805">Transcription regulation</keyword>
<dbReference type="Proteomes" id="UP000199519">
    <property type="component" value="Unassembled WGS sequence"/>
</dbReference>
<keyword evidence="4 7" id="KW-0238">DNA-binding</keyword>
<dbReference type="InterPro" id="IPR025662">
    <property type="entry name" value="Sigma_54_int_dom_ATP-bd_1"/>
</dbReference>
<dbReference type="FunFam" id="3.40.50.300:FF:000006">
    <property type="entry name" value="DNA-binding transcriptional regulator NtrC"/>
    <property type="match status" value="1"/>
</dbReference>
<dbReference type="InterPro" id="IPR010524">
    <property type="entry name" value="Sig_transdc_resp-reg_PrpR_N"/>
</dbReference>
<dbReference type="RefSeq" id="WP_073159506.1">
    <property type="nucleotide sequence ID" value="NZ_FNBJ01000063.1"/>
</dbReference>
<evidence type="ECO:0000313" key="8">
    <source>
        <dbReference type="EMBL" id="SET26918.1"/>
    </source>
</evidence>
<dbReference type="SUPFAM" id="SSF159800">
    <property type="entry name" value="PrpR receptor domain-like"/>
    <property type="match status" value="1"/>
</dbReference>
<dbReference type="InterPro" id="IPR027417">
    <property type="entry name" value="P-loop_NTPase"/>
</dbReference>
<dbReference type="AlphaFoldDB" id="A0A1M7N465"/>
<evidence type="ECO:0000256" key="1">
    <source>
        <dbReference type="ARBA" id="ARBA00022741"/>
    </source>
</evidence>
<keyword evidence="5" id="KW-0804">Transcription</keyword>
<dbReference type="Pfam" id="PF25601">
    <property type="entry name" value="AAA_lid_14"/>
    <property type="match status" value="1"/>
</dbReference>
<dbReference type="InterPro" id="IPR003593">
    <property type="entry name" value="AAA+_ATPase"/>
</dbReference>
<dbReference type="GO" id="GO:0005524">
    <property type="term" value="F:ATP binding"/>
    <property type="evidence" value="ECO:0007669"/>
    <property type="project" value="UniProtKB-KW"/>
</dbReference>
<dbReference type="InterPro" id="IPR002197">
    <property type="entry name" value="HTH_Fis"/>
</dbReference>
<evidence type="ECO:0000256" key="3">
    <source>
        <dbReference type="ARBA" id="ARBA00023015"/>
    </source>
</evidence>
<sequence>MSYNIVFISPYKKLADLYMEVCKDMNRDYKVYIGDLQEGVKIAKNLEAEGVDAIISRGGTALAITEVVKNVPVVEIMVAGSDIIKVLNKLQYKFNKVAIVGFKQFTHTFQSVAKILNINIEIFTLKQEWYNHETIIKEKLINIKEKGFNCIIGDNISVKIAKKMNLSSYLIRSGKEAISQSIKETERIVRVREKEIEKRKRIKGIIDFSYEGIISIDQKGIIKTFNSKAEEIFNKKAYKVLDRQIDSVLPKINLKNYMDSGRNILNKIWTYDGQGIVGNIIPILVDGISHGLVLIVQEASNIKKTEEKIRKKLHLKGYFAEASFRDIIGESDLMQKAIEESKDYAMYNLPLLIHGETGTGKELFAQAIHNYSPRKKSSFVAFNCAALPEKLLESELFGYVQGAFTGASSKGKTGLFEQAHGGTIFLDEIGEISKSIQSRLLRVLEERKIRRIGDDKLISVDVRLIMATNRDLNELVKKNKYRKDFYYRINVLNLKLPPLKERKSDINLLVNYLIKKINLKLNKNIKSISDEGLKYLNDYDWPGNVRELENFIKRLIVRSKRNIISVELIKENLNQNFEIIDSKNLVSLNINNKSLKEIENEIINYVLKDENHNKKAAAERLDIGRTTLWRKITK</sequence>
<dbReference type="InterPro" id="IPR002078">
    <property type="entry name" value="Sigma_54_int"/>
</dbReference>
<keyword evidence="11" id="KW-1185">Reference proteome</keyword>
<dbReference type="InterPro" id="IPR058031">
    <property type="entry name" value="AAA_lid_NorR"/>
</dbReference>
<evidence type="ECO:0000256" key="5">
    <source>
        <dbReference type="ARBA" id="ARBA00023163"/>
    </source>
</evidence>
<dbReference type="EMBL" id="FOHG01000058">
    <property type="protein sequence ID" value="SET26918.1"/>
    <property type="molecule type" value="Genomic_DNA"/>
</dbReference>
<accession>A0A1M7N465</accession>